<feature type="transmembrane region" description="Helical" evidence="5">
    <location>
        <begin position="6"/>
        <end position="26"/>
    </location>
</feature>
<dbReference type="GO" id="GO:0016020">
    <property type="term" value="C:membrane"/>
    <property type="evidence" value="ECO:0007669"/>
    <property type="project" value="UniProtKB-SubCell"/>
</dbReference>
<evidence type="ECO:0000256" key="5">
    <source>
        <dbReference type="SAM" id="Phobius"/>
    </source>
</evidence>
<feature type="transmembrane region" description="Helical" evidence="5">
    <location>
        <begin position="271"/>
        <end position="289"/>
    </location>
</feature>
<sequence>MLLTSLLTPLVLAGLVYVGLTRGILLELTRKPLIVTGVSIGIGLIWLMLNLPYFPDKLIGAAAQSLLGALVFVAAMECRLSRLLRISPDAFRLATGGTLVMMFGFAMTAYILVPGMGLFPPLLVGAALMLGGAPAVSSPLLTAPIAEETRTAARVETATVLVLGVPIAMLLNSGAEPVTPGTAIIDLPAIRSLGGFAIGGIAGLAAGRFLPIPQAALPKSPLFFAAAMYVLAILIGLDPVMTLAGAGVAYSEEARLSAAIRTRYWRTGEATLSPIALALFGLIIAPHAVTLDFLIWFMALVGVGMVRALARYLALVPSHLPVADQTFLIWYNGAPGVGSALMLLIFTASNAPLTDQPMALAAAAVLMGLASARMVSKPLTRRLVQQTALAQKRRYSAA</sequence>
<dbReference type="EMBL" id="QUQO01000001">
    <property type="protein sequence ID" value="RFB06082.1"/>
    <property type="molecule type" value="Genomic_DNA"/>
</dbReference>
<dbReference type="InterPro" id="IPR006153">
    <property type="entry name" value="Cation/H_exchanger_TM"/>
</dbReference>
<feature type="transmembrane region" description="Helical" evidence="5">
    <location>
        <begin position="33"/>
        <end position="53"/>
    </location>
</feature>
<feature type="transmembrane region" description="Helical" evidence="5">
    <location>
        <begin position="59"/>
        <end position="78"/>
    </location>
</feature>
<evidence type="ECO:0000313" key="8">
    <source>
        <dbReference type="Proteomes" id="UP000264589"/>
    </source>
</evidence>
<evidence type="ECO:0000256" key="3">
    <source>
        <dbReference type="ARBA" id="ARBA00022989"/>
    </source>
</evidence>
<evidence type="ECO:0000256" key="4">
    <source>
        <dbReference type="ARBA" id="ARBA00023136"/>
    </source>
</evidence>
<feature type="domain" description="Cation/H+ exchanger transmembrane" evidence="6">
    <location>
        <begin position="25"/>
        <end position="367"/>
    </location>
</feature>
<keyword evidence="8" id="KW-1185">Reference proteome</keyword>
<evidence type="ECO:0000313" key="7">
    <source>
        <dbReference type="EMBL" id="RFB06082.1"/>
    </source>
</evidence>
<evidence type="ECO:0000256" key="2">
    <source>
        <dbReference type="ARBA" id="ARBA00022692"/>
    </source>
</evidence>
<feature type="transmembrane region" description="Helical" evidence="5">
    <location>
        <begin position="222"/>
        <end position="250"/>
    </location>
</feature>
<evidence type="ECO:0000256" key="1">
    <source>
        <dbReference type="ARBA" id="ARBA00004141"/>
    </source>
</evidence>
<reference evidence="7 8" key="1">
    <citation type="submission" date="2018-08" db="EMBL/GenBank/DDBJ databases">
        <title>Parvularcula sp. SM1705, isolated from surface water of the South Sea China.</title>
        <authorList>
            <person name="Sun L."/>
        </authorList>
    </citation>
    <scope>NUCLEOTIDE SEQUENCE [LARGE SCALE GENOMIC DNA]</scope>
    <source>
        <strain evidence="7 8">SM1705</strain>
    </source>
</reference>
<feature type="transmembrane region" description="Helical" evidence="5">
    <location>
        <begin position="295"/>
        <end position="315"/>
    </location>
</feature>
<comment type="subcellular location">
    <subcellularLocation>
        <location evidence="1">Membrane</location>
        <topology evidence="1">Multi-pass membrane protein</topology>
    </subcellularLocation>
</comment>
<organism evidence="7 8">
    <name type="scientific">Parvularcula marina</name>
    <dbReference type="NCBI Taxonomy" id="2292771"/>
    <lineage>
        <taxon>Bacteria</taxon>
        <taxon>Pseudomonadati</taxon>
        <taxon>Pseudomonadota</taxon>
        <taxon>Alphaproteobacteria</taxon>
        <taxon>Parvularculales</taxon>
        <taxon>Parvularculaceae</taxon>
        <taxon>Parvularcula</taxon>
    </lineage>
</organism>
<feature type="transmembrane region" description="Helical" evidence="5">
    <location>
        <begin position="90"/>
        <end position="112"/>
    </location>
</feature>
<dbReference type="RefSeq" id="WP_116392715.1">
    <property type="nucleotide sequence ID" value="NZ_CAXQPM010000004.1"/>
</dbReference>
<gene>
    <name evidence="7" type="ORF">DX908_12895</name>
</gene>
<feature type="transmembrane region" description="Helical" evidence="5">
    <location>
        <begin position="193"/>
        <end position="210"/>
    </location>
</feature>
<name>A0A371RKT7_9PROT</name>
<dbReference type="AlphaFoldDB" id="A0A371RKT7"/>
<accession>A0A371RKT7</accession>
<dbReference type="GO" id="GO:0015297">
    <property type="term" value="F:antiporter activity"/>
    <property type="evidence" value="ECO:0007669"/>
    <property type="project" value="InterPro"/>
</dbReference>
<dbReference type="GO" id="GO:1902600">
    <property type="term" value="P:proton transmembrane transport"/>
    <property type="evidence" value="ECO:0007669"/>
    <property type="project" value="InterPro"/>
</dbReference>
<protein>
    <recommendedName>
        <fullName evidence="6">Cation/H+ exchanger transmembrane domain-containing protein</fullName>
    </recommendedName>
</protein>
<dbReference type="Proteomes" id="UP000264589">
    <property type="component" value="Unassembled WGS sequence"/>
</dbReference>
<feature type="transmembrane region" description="Helical" evidence="5">
    <location>
        <begin position="327"/>
        <end position="346"/>
    </location>
</feature>
<proteinExistence type="predicted"/>
<dbReference type="InParanoid" id="A0A371RKT7"/>
<feature type="transmembrane region" description="Helical" evidence="5">
    <location>
        <begin position="118"/>
        <end position="141"/>
    </location>
</feature>
<keyword evidence="3 5" id="KW-1133">Transmembrane helix</keyword>
<keyword evidence="4 5" id="KW-0472">Membrane</keyword>
<evidence type="ECO:0000259" key="6">
    <source>
        <dbReference type="Pfam" id="PF00999"/>
    </source>
</evidence>
<dbReference type="Pfam" id="PF00999">
    <property type="entry name" value="Na_H_Exchanger"/>
    <property type="match status" value="1"/>
</dbReference>
<dbReference type="OrthoDB" id="9867665at2"/>
<keyword evidence="2 5" id="KW-0812">Transmembrane</keyword>
<comment type="caution">
    <text evidence="7">The sequence shown here is derived from an EMBL/GenBank/DDBJ whole genome shotgun (WGS) entry which is preliminary data.</text>
</comment>
<feature type="transmembrane region" description="Helical" evidence="5">
    <location>
        <begin position="358"/>
        <end position="376"/>
    </location>
</feature>